<evidence type="ECO:0000256" key="1">
    <source>
        <dbReference type="SAM" id="MobiDB-lite"/>
    </source>
</evidence>
<keyword evidence="2" id="KW-0812">Transmembrane</keyword>
<keyword evidence="2" id="KW-0472">Membrane</keyword>
<evidence type="ECO:0000313" key="4">
    <source>
        <dbReference type="EMBL" id="TCB95450.1"/>
    </source>
</evidence>
<dbReference type="PANTHER" id="PTHR33824:SF7">
    <property type="entry name" value="POLYKETIDE CYCLASE_DEHYDRASE AND LIPID TRANSPORT SUPERFAMILY PROTEIN"/>
    <property type="match status" value="1"/>
</dbReference>
<reference evidence="4 5" key="1">
    <citation type="submission" date="2019-02" db="EMBL/GenBank/DDBJ databases">
        <title>Jishengella sp. nov., isolated from a root of Zingiber montanum.</title>
        <authorList>
            <person name="Kuncharoen N."/>
            <person name="Kudo T."/>
            <person name="Masahiro Y."/>
            <person name="Ohkuma M."/>
            <person name="Tanasupawat S."/>
        </authorList>
    </citation>
    <scope>NUCLEOTIDE SEQUENCE [LARGE SCALE GENOMIC DNA]</scope>
    <source>
        <strain evidence="4 5">PLAI 1-1</strain>
    </source>
</reference>
<dbReference type="SUPFAM" id="SSF55961">
    <property type="entry name" value="Bet v1-like"/>
    <property type="match status" value="1"/>
</dbReference>
<dbReference type="CDD" id="cd07817">
    <property type="entry name" value="SRPBCC_8"/>
    <property type="match status" value="1"/>
</dbReference>
<keyword evidence="2" id="KW-1133">Transmembrane helix</keyword>
<sequence>MARPGATGWRLPVTQLATREAAQARQEDVRRRGRRLGWMSLGLGVAQLAAPDTVRRISGVDDSSASRTVVPLVGARELVHAAGLLTSRRKGIWAWTRVMGDAMDLASLGVAIAHRGGRRRRRLVGVTAAIVGITVVDLLTAVQATRVRRISSAPAVRGLREGGSMELTATTTIRKPPLEVYAFWRDLDNLPTFMAHLEEVRATGDRTSHWSASAPFGKNVEWDAEIIDEATGERIAWRSTGNAAVPNAGTVRFVPAPGGVSTEVHVVMSYDVPGGAVGKAVARYFGEEPHQQLDDDLRRLKQALETGQVVRSEGAPWGKRARKEFPQRPAQPLSDSELSKGPQA</sequence>
<proteinExistence type="predicted"/>
<dbReference type="Proteomes" id="UP000292274">
    <property type="component" value="Unassembled WGS sequence"/>
</dbReference>
<protein>
    <submittedName>
        <fullName evidence="4">SRPBCC family protein</fullName>
    </submittedName>
</protein>
<dbReference type="InterPro" id="IPR023393">
    <property type="entry name" value="START-like_dom_sf"/>
</dbReference>
<keyword evidence="5" id="KW-1185">Reference proteome</keyword>
<gene>
    <name evidence="4" type="ORF">E0H26_19885</name>
</gene>
<dbReference type="Gene3D" id="3.30.530.20">
    <property type="match status" value="1"/>
</dbReference>
<name>A0A4R0GE03_9ACTN</name>
<dbReference type="Pfam" id="PF03364">
    <property type="entry name" value="Polyketide_cyc"/>
    <property type="match status" value="1"/>
</dbReference>
<evidence type="ECO:0000256" key="2">
    <source>
        <dbReference type="SAM" id="Phobius"/>
    </source>
</evidence>
<dbReference type="InterPro" id="IPR047137">
    <property type="entry name" value="ORF3"/>
</dbReference>
<dbReference type="OrthoDB" id="3695445at2"/>
<evidence type="ECO:0000313" key="5">
    <source>
        <dbReference type="Proteomes" id="UP000292274"/>
    </source>
</evidence>
<dbReference type="EMBL" id="SJJR01000014">
    <property type="protein sequence ID" value="TCB95450.1"/>
    <property type="molecule type" value="Genomic_DNA"/>
</dbReference>
<feature type="region of interest" description="Disordered" evidence="1">
    <location>
        <begin position="305"/>
        <end position="344"/>
    </location>
</feature>
<accession>A0A4R0GE03</accession>
<feature type="domain" description="Coenzyme Q-binding protein COQ10 START" evidence="3">
    <location>
        <begin position="175"/>
        <end position="297"/>
    </location>
</feature>
<evidence type="ECO:0000259" key="3">
    <source>
        <dbReference type="Pfam" id="PF03364"/>
    </source>
</evidence>
<feature type="transmembrane region" description="Helical" evidence="2">
    <location>
        <begin position="123"/>
        <end position="142"/>
    </location>
</feature>
<dbReference type="InterPro" id="IPR005031">
    <property type="entry name" value="COQ10_START"/>
</dbReference>
<comment type="caution">
    <text evidence="4">The sequence shown here is derived from an EMBL/GenBank/DDBJ whole genome shotgun (WGS) entry which is preliminary data.</text>
</comment>
<organism evidence="4 5">
    <name type="scientific">Micromonospora zingiberis</name>
    <dbReference type="NCBI Taxonomy" id="2053011"/>
    <lineage>
        <taxon>Bacteria</taxon>
        <taxon>Bacillati</taxon>
        <taxon>Actinomycetota</taxon>
        <taxon>Actinomycetes</taxon>
        <taxon>Micromonosporales</taxon>
        <taxon>Micromonosporaceae</taxon>
        <taxon>Micromonospora</taxon>
    </lineage>
</organism>
<dbReference type="PANTHER" id="PTHR33824">
    <property type="entry name" value="POLYKETIDE CYCLASE/DEHYDRASE AND LIPID TRANSPORT SUPERFAMILY PROTEIN"/>
    <property type="match status" value="1"/>
</dbReference>
<dbReference type="AlphaFoldDB" id="A0A4R0GE03"/>